<organism evidence="7 8">
    <name type="scientific">Agrococcus casei LMG 22410</name>
    <dbReference type="NCBI Taxonomy" id="1255656"/>
    <lineage>
        <taxon>Bacteria</taxon>
        <taxon>Bacillati</taxon>
        <taxon>Actinomycetota</taxon>
        <taxon>Actinomycetes</taxon>
        <taxon>Micrococcales</taxon>
        <taxon>Microbacteriaceae</taxon>
        <taxon>Agrococcus</taxon>
    </lineage>
</organism>
<dbReference type="OrthoDB" id="5191115at2"/>
<feature type="compositionally biased region" description="Low complexity" evidence="6">
    <location>
        <begin position="30"/>
        <end position="39"/>
    </location>
</feature>
<keyword evidence="2 3" id="KW-0143">Chaperone</keyword>
<dbReference type="EMBL" id="FUHU01000047">
    <property type="protein sequence ID" value="SJM69754.1"/>
    <property type="molecule type" value="Genomic_DNA"/>
</dbReference>
<keyword evidence="3 7" id="KW-0346">Stress response</keyword>
<feature type="region of interest" description="Disordered" evidence="6">
    <location>
        <begin position="1"/>
        <end position="61"/>
    </location>
</feature>
<proteinExistence type="inferred from homology"/>
<evidence type="ECO:0000256" key="6">
    <source>
        <dbReference type="SAM" id="MobiDB-lite"/>
    </source>
</evidence>
<keyword evidence="3" id="KW-0963">Cytoplasm</keyword>
<dbReference type="Gene3D" id="3.90.20.20">
    <property type="match status" value="1"/>
</dbReference>
<feature type="compositionally biased region" description="Basic and acidic residues" evidence="6">
    <location>
        <begin position="12"/>
        <end position="29"/>
    </location>
</feature>
<evidence type="ECO:0000313" key="7">
    <source>
        <dbReference type="EMBL" id="SJM69754.1"/>
    </source>
</evidence>
<dbReference type="GO" id="GO:0000774">
    <property type="term" value="F:adenyl-nucleotide exchange factor activity"/>
    <property type="evidence" value="ECO:0007669"/>
    <property type="project" value="InterPro"/>
</dbReference>
<evidence type="ECO:0000256" key="3">
    <source>
        <dbReference type="HAMAP-Rule" id="MF_01151"/>
    </source>
</evidence>
<dbReference type="InterPro" id="IPR009012">
    <property type="entry name" value="GrpE_head"/>
</dbReference>
<comment type="subunit">
    <text evidence="3">Homodimer.</text>
</comment>
<sequence length="217" mass="23723">MTNNSEFEEPTFSDKRRVDPETGDVREGAPADAGAPVGDEQPVEEAEAVDDSDTQLGDEDARFLDEARASIVEELEQAKAETEQHKDALARTQADYVNYRNRIQREREGDRDTTVAGVVAKLLPALDDLDLARKHGDLEDGPMALIAKKLDSAFELLDVKRVGEVGEVFDTATHEAIAQLPSPDATESTVIDVVQVGYRVGDRLLRAAKVAVQVPQQ</sequence>
<dbReference type="GO" id="GO:0051082">
    <property type="term" value="F:unfolded protein binding"/>
    <property type="evidence" value="ECO:0007669"/>
    <property type="project" value="TreeGrafter"/>
</dbReference>
<dbReference type="GO" id="GO:0042803">
    <property type="term" value="F:protein homodimerization activity"/>
    <property type="evidence" value="ECO:0007669"/>
    <property type="project" value="InterPro"/>
</dbReference>
<feature type="coiled-coil region" evidence="5">
    <location>
        <begin position="61"/>
        <end position="95"/>
    </location>
</feature>
<evidence type="ECO:0000256" key="1">
    <source>
        <dbReference type="ARBA" id="ARBA00009054"/>
    </source>
</evidence>
<protein>
    <recommendedName>
        <fullName evidence="3">Protein GrpE</fullName>
    </recommendedName>
    <alternativeName>
        <fullName evidence="3">HSP-70 cofactor</fullName>
    </alternativeName>
</protein>
<dbReference type="Gene3D" id="2.30.22.10">
    <property type="entry name" value="Head domain of nucleotide exchange factor GrpE"/>
    <property type="match status" value="1"/>
</dbReference>
<dbReference type="GO" id="GO:0051087">
    <property type="term" value="F:protein-folding chaperone binding"/>
    <property type="evidence" value="ECO:0007669"/>
    <property type="project" value="InterPro"/>
</dbReference>
<dbReference type="SUPFAM" id="SSF58014">
    <property type="entry name" value="Coiled-coil domain of nucleotide exchange factor GrpE"/>
    <property type="match status" value="1"/>
</dbReference>
<feature type="compositionally biased region" description="Acidic residues" evidence="6">
    <location>
        <begin position="1"/>
        <end position="11"/>
    </location>
</feature>
<dbReference type="GO" id="GO:0006457">
    <property type="term" value="P:protein folding"/>
    <property type="evidence" value="ECO:0007669"/>
    <property type="project" value="InterPro"/>
</dbReference>
<feature type="compositionally biased region" description="Acidic residues" evidence="6">
    <location>
        <begin position="41"/>
        <end position="58"/>
    </location>
</feature>
<dbReference type="PANTHER" id="PTHR21237">
    <property type="entry name" value="GRPE PROTEIN"/>
    <property type="match status" value="1"/>
</dbReference>
<evidence type="ECO:0000256" key="4">
    <source>
        <dbReference type="RuleBase" id="RU004478"/>
    </source>
</evidence>
<dbReference type="AlphaFoldDB" id="A0A1R4GNQ7"/>
<dbReference type="Proteomes" id="UP000195787">
    <property type="component" value="Unassembled WGS sequence"/>
</dbReference>
<evidence type="ECO:0000256" key="2">
    <source>
        <dbReference type="ARBA" id="ARBA00023186"/>
    </source>
</evidence>
<comment type="subcellular location">
    <subcellularLocation>
        <location evidence="3">Cytoplasm</location>
    </subcellularLocation>
</comment>
<evidence type="ECO:0000313" key="8">
    <source>
        <dbReference type="Proteomes" id="UP000195787"/>
    </source>
</evidence>
<reference evidence="7 8" key="1">
    <citation type="submission" date="2017-02" db="EMBL/GenBank/DDBJ databases">
        <authorList>
            <person name="Peterson S.W."/>
        </authorList>
    </citation>
    <scope>NUCLEOTIDE SEQUENCE [LARGE SCALE GENOMIC DNA]</scope>
    <source>
        <strain evidence="7 8">LMG 22410</strain>
    </source>
</reference>
<keyword evidence="8" id="KW-1185">Reference proteome</keyword>
<dbReference type="GeneID" id="303174214"/>
<evidence type="ECO:0000256" key="5">
    <source>
        <dbReference type="SAM" id="Coils"/>
    </source>
</evidence>
<dbReference type="SUPFAM" id="SSF51064">
    <property type="entry name" value="Head domain of nucleotide exchange factor GrpE"/>
    <property type="match status" value="1"/>
</dbReference>
<dbReference type="InterPro" id="IPR000740">
    <property type="entry name" value="GrpE"/>
</dbReference>
<gene>
    <name evidence="3" type="primary">grpE</name>
    <name evidence="7" type="ORF">CZ674_13445</name>
</gene>
<accession>A0A1R4GNQ7</accession>
<keyword evidence="5" id="KW-0175">Coiled coil</keyword>
<comment type="similarity">
    <text evidence="1 3 4">Belongs to the GrpE family.</text>
</comment>
<dbReference type="PANTHER" id="PTHR21237:SF23">
    <property type="entry name" value="GRPE PROTEIN HOMOLOG, MITOCHONDRIAL"/>
    <property type="match status" value="1"/>
</dbReference>
<comment type="function">
    <text evidence="3">Participates actively in the response to hyperosmotic and heat shock by preventing the aggregation of stress-denatured proteins, in association with DnaK and GrpE. It is the nucleotide exchange factor for DnaK and may function as a thermosensor. Unfolded proteins bind initially to DnaJ; upon interaction with the DnaJ-bound protein, DnaK hydrolyzes its bound ATP, resulting in the formation of a stable complex. GrpE releases ADP from DnaK; ATP binding to DnaK triggers the release of the substrate protein, thus completing the reaction cycle. Several rounds of ATP-dependent interactions between DnaJ, DnaK and GrpE are required for fully efficient folding.</text>
</comment>
<dbReference type="PRINTS" id="PR00773">
    <property type="entry name" value="GRPEPROTEIN"/>
</dbReference>
<dbReference type="HAMAP" id="MF_01151">
    <property type="entry name" value="GrpE"/>
    <property type="match status" value="1"/>
</dbReference>
<dbReference type="InterPro" id="IPR013805">
    <property type="entry name" value="GrpE_CC"/>
</dbReference>
<dbReference type="RefSeq" id="WP_086993061.1">
    <property type="nucleotide sequence ID" value="NZ_FUHU01000047.1"/>
</dbReference>
<dbReference type="GO" id="GO:0005737">
    <property type="term" value="C:cytoplasm"/>
    <property type="evidence" value="ECO:0007669"/>
    <property type="project" value="UniProtKB-SubCell"/>
</dbReference>
<name>A0A1R4GNQ7_9MICO</name>
<dbReference type="Pfam" id="PF01025">
    <property type="entry name" value="GrpE"/>
    <property type="match status" value="1"/>
</dbReference>